<reference evidence="1" key="2">
    <citation type="submission" date="2012-05" db="EMBL/GenBank/DDBJ databases">
        <title>The Genome Annotation of Fusarium oxysporum Cotton.</title>
        <authorList>
            <consortium name="The Broad Institute Genomics Platform"/>
            <person name="Ma L.-J."/>
            <person name="Corby-Kistler H."/>
            <person name="Broz K."/>
            <person name="Gale L.R."/>
            <person name="Jonkers W."/>
            <person name="O'Donnell K."/>
            <person name="Ploetz R."/>
            <person name="Steinberg C."/>
            <person name="Schwartz D.C."/>
            <person name="VanEtten H."/>
            <person name="Zhou S."/>
            <person name="Young S.K."/>
            <person name="Zeng Q."/>
            <person name="Gargeya S."/>
            <person name="Fitzgerald M."/>
            <person name="Abouelleil A."/>
            <person name="Alvarado L."/>
            <person name="Chapman S.B."/>
            <person name="Gainer-Dewar J."/>
            <person name="Goldberg J."/>
            <person name="Griggs A."/>
            <person name="Gujja S."/>
            <person name="Hansen M."/>
            <person name="Howarth C."/>
            <person name="Imamovic A."/>
            <person name="Ireland A."/>
            <person name="Larimer J."/>
            <person name="McCowan C."/>
            <person name="Murphy C."/>
            <person name="Pearson M."/>
            <person name="Poon T.W."/>
            <person name="Priest M."/>
            <person name="Roberts A."/>
            <person name="Saif S."/>
            <person name="Shea T."/>
            <person name="Sykes S."/>
            <person name="Wortman J."/>
            <person name="Nusbaum C."/>
            <person name="Birren B."/>
        </authorList>
    </citation>
    <scope>NUCLEOTIDE SEQUENCE</scope>
    <source>
        <strain evidence="1">25433</strain>
    </source>
</reference>
<organism evidence="1">
    <name type="scientific">Fusarium oxysporum f. sp. vasinfectum 25433</name>
    <dbReference type="NCBI Taxonomy" id="1089449"/>
    <lineage>
        <taxon>Eukaryota</taxon>
        <taxon>Fungi</taxon>
        <taxon>Dikarya</taxon>
        <taxon>Ascomycota</taxon>
        <taxon>Pezizomycotina</taxon>
        <taxon>Sordariomycetes</taxon>
        <taxon>Hypocreomycetidae</taxon>
        <taxon>Hypocreales</taxon>
        <taxon>Nectriaceae</taxon>
        <taxon>Fusarium</taxon>
        <taxon>Fusarium oxysporum species complex</taxon>
    </lineage>
</organism>
<gene>
    <name evidence="1" type="ORF">FOTG_07040</name>
</gene>
<sequence>MTLPVVGLVALNPSSQFKRTALLWGQKSHLQGSGYPRKLQHHSNMAKFGLVDASYFRAAPWGAKSLRHLQQNRAASSCLLSLLRWADAQGLKSPPPLLHHRCLHRITPPIRRGFSATWNNCAQ</sequence>
<accession>X0M0I4</accession>
<dbReference type="EMBL" id="JH657930">
    <property type="protein sequence ID" value="EXM26851.1"/>
    <property type="molecule type" value="Genomic_DNA"/>
</dbReference>
<reference evidence="1" key="1">
    <citation type="submission" date="2011-11" db="EMBL/GenBank/DDBJ databases">
        <title>The Genome Sequence of Fusarium oxysporum Cotton.</title>
        <authorList>
            <consortium name="The Broad Institute Genome Sequencing Platform"/>
            <person name="Ma L.-J."/>
            <person name="Gale L.R."/>
            <person name="Schwartz D.C."/>
            <person name="Zhou S."/>
            <person name="Corby-Kistler H."/>
            <person name="Young S.K."/>
            <person name="Zeng Q."/>
            <person name="Gargeya S."/>
            <person name="Fitzgerald M."/>
            <person name="Haas B."/>
            <person name="Abouelleil A."/>
            <person name="Alvarado L."/>
            <person name="Arachchi H.M."/>
            <person name="Berlin A."/>
            <person name="Brown A."/>
            <person name="Chapman S.B."/>
            <person name="Chen Z."/>
            <person name="Dunbar C."/>
            <person name="Freedman E."/>
            <person name="Gearin G."/>
            <person name="Goldberg J."/>
            <person name="Griggs A."/>
            <person name="Gujja S."/>
            <person name="Heiman D."/>
            <person name="Howarth C."/>
            <person name="Larson L."/>
            <person name="Lui A."/>
            <person name="MacDonald P.J.P."/>
            <person name="Montmayeur A."/>
            <person name="Murphy C."/>
            <person name="Neiman D."/>
            <person name="Pearson M."/>
            <person name="Priest M."/>
            <person name="Roberts A."/>
            <person name="Saif S."/>
            <person name="Shea T."/>
            <person name="Shenoy N."/>
            <person name="Sisk P."/>
            <person name="Stolte C."/>
            <person name="Sykes S."/>
            <person name="Wortman J."/>
            <person name="Nusbaum C."/>
            <person name="Birren B."/>
        </authorList>
    </citation>
    <scope>NUCLEOTIDE SEQUENCE [LARGE SCALE GENOMIC DNA]</scope>
    <source>
        <strain evidence="1">25433</strain>
    </source>
</reference>
<dbReference type="Proteomes" id="UP000030701">
    <property type="component" value="Unassembled WGS sequence"/>
</dbReference>
<evidence type="ECO:0000313" key="1">
    <source>
        <dbReference type="EMBL" id="EXM26851.1"/>
    </source>
</evidence>
<proteinExistence type="predicted"/>
<protein>
    <submittedName>
        <fullName evidence="1">Uncharacterized protein</fullName>
    </submittedName>
</protein>
<dbReference type="AlphaFoldDB" id="X0M0I4"/>
<name>X0M0I4_FUSOX</name>
<dbReference type="HOGENOM" id="CLU_2015383_0_0_1"/>